<sequence length="168" mass="18709">MLFEHSPFPARIAPLRDIRRKPAINAPDVHGAVPPRLYAVPLAYEVCSVCLMCRLISSWFRVHTTRRSPPKQPQRRARNKIAHTSLAARRIGAKHGPSDAACQHGPGDMPLARRRRDPRAQSRVLFCPSAIPRSCSRYWDVGLTQPCLTDSANTLLSSPAVSLRSDEV</sequence>
<protein>
    <submittedName>
        <fullName evidence="2">Uncharacterized protein</fullName>
    </submittedName>
</protein>
<gene>
    <name evidence="2" type="ORF">OH76DRAFT_1402805</name>
</gene>
<dbReference type="Proteomes" id="UP000256964">
    <property type="component" value="Unassembled WGS sequence"/>
</dbReference>
<reference evidence="2 3" key="1">
    <citation type="journal article" date="2018" name="Biotechnol. Biofuels">
        <title>Integrative visual omics of the white-rot fungus Polyporus brumalis exposes the biotechnological potential of its oxidative enzymes for delignifying raw plant biomass.</title>
        <authorList>
            <person name="Miyauchi S."/>
            <person name="Rancon A."/>
            <person name="Drula E."/>
            <person name="Hage H."/>
            <person name="Chaduli D."/>
            <person name="Favel A."/>
            <person name="Grisel S."/>
            <person name="Henrissat B."/>
            <person name="Herpoel-Gimbert I."/>
            <person name="Ruiz-Duenas F.J."/>
            <person name="Chevret D."/>
            <person name="Hainaut M."/>
            <person name="Lin J."/>
            <person name="Wang M."/>
            <person name="Pangilinan J."/>
            <person name="Lipzen A."/>
            <person name="Lesage-Meessen L."/>
            <person name="Navarro D."/>
            <person name="Riley R."/>
            <person name="Grigoriev I.V."/>
            <person name="Zhou S."/>
            <person name="Raouche S."/>
            <person name="Rosso M.N."/>
        </authorList>
    </citation>
    <scope>NUCLEOTIDE SEQUENCE [LARGE SCALE GENOMIC DNA]</scope>
    <source>
        <strain evidence="2 3">BRFM 1820</strain>
    </source>
</reference>
<dbReference type="AlphaFoldDB" id="A0A371DCV0"/>
<dbReference type="EMBL" id="KZ857400">
    <property type="protein sequence ID" value="RDX50343.1"/>
    <property type="molecule type" value="Genomic_DNA"/>
</dbReference>
<accession>A0A371DCV0</accession>
<organism evidence="2 3">
    <name type="scientific">Lentinus brumalis</name>
    <dbReference type="NCBI Taxonomy" id="2498619"/>
    <lineage>
        <taxon>Eukaryota</taxon>
        <taxon>Fungi</taxon>
        <taxon>Dikarya</taxon>
        <taxon>Basidiomycota</taxon>
        <taxon>Agaricomycotina</taxon>
        <taxon>Agaricomycetes</taxon>
        <taxon>Polyporales</taxon>
        <taxon>Polyporaceae</taxon>
        <taxon>Lentinus</taxon>
    </lineage>
</organism>
<name>A0A371DCV0_9APHY</name>
<evidence type="ECO:0000256" key="1">
    <source>
        <dbReference type="SAM" id="MobiDB-lite"/>
    </source>
</evidence>
<keyword evidence="3" id="KW-1185">Reference proteome</keyword>
<evidence type="ECO:0000313" key="2">
    <source>
        <dbReference type="EMBL" id="RDX50343.1"/>
    </source>
</evidence>
<feature type="region of interest" description="Disordered" evidence="1">
    <location>
        <begin position="93"/>
        <end position="117"/>
    </location>
</feature>
<evidence type="ECO:0000313" key="3">
    <source>
        <dbReference type="Proteomes" id="UP000256964"/>
    </source>
</evidence>
<proteinExistence type="predicted"/>